<organism evidence="2 3">
    <name type="scientific">Artemisia annua</name>
    <name type="common">Sweet wormwood</name>
    <dbReference type="NCBI Taxonomy" id="35608"/>
    <lineage>
        <taxon>Eukaryota</taxon>
        <taxon>Viridiplantae</taxon>
        <taxon>Streptophyta</taxon>
        <taxon>Embryophyta</taxon>
        <taxon>Tracheophyta</taxon>
        <taxon>Spermatophyta</taxon>
        <taxon>Magnoliopsida</taxon>
        <taxon>eudicotyledons</taxon>
        <taxon>Gunneridae</taxon>
        <taxon>Pentapetalae</taxon>
        <taxon>asterids</taxon>
        <taxon>campanulids</taxon>
        <taxon>Asterales</taxon>
        <taxon>Asteraceae</taxon>
        <taxon>Asteroideae</taxon>
        <taxon>Anthemideae</taxon>
        <taxon>Artemisiinae</taxon>
        <taxon>Artemisia</taxon>
    </lineage>
</organism>
<dbReference type="Pfam" id="PF02519">
    <property type="entry name" value="Auxin_inducible"/>
    <property type="match status" value="1"/>
</dbReference>
<dbReference type="Proteomes" id="UP000245207">
    <property type="component" value="Unassembled WGS sequence"/>
</dbReference>
<dbReference type="EMBL" id="PKPP01000437">
    <property type="protein sequence ID" value="PWA92786.1"/>
    <property type="molecule type" value="Genomic_DNA"/>
</dbReference>
<dbReference type="PANTHER" id="PTHR31175:SF120">
    <property type="entry name" value="OS09G0547100 PROTEIN"/>
    <property type="match status" value="1"/>
</dbReference>
<evidence type="ECO:0008006" key="4">
    <source>
        <dbReference type="Google" id="ProtNLM"/>
    </source>
</evidence>
<evidence type="ECO:0000313" key="3">
    <source>
        <dbReference type="Proteomes" id="UP000245207"/>
    </source>
</evidence>
<protein>
    <recommendedName>
        <fullName evidence="4">Small auxin-up RNA</fullName>
    </recommendedName>
</protein>
<name>A0A2U1Q455_ARTAN</name>
<accession>A0A2U1Q455</accession>
<dbReference type="PANTHER" id="PTHR31175">
    <property type="entry name" value="AUXIN-RESPONSIVE FAMILY PROTEIN"/>
    <property type="match status" value="1"/>
</dbReference>
<comment type="caution">
    <text evidence="2">The sequence shown here is derived from an EMBL/GenBank/DDBJ whole genome shotgun (WGS) entry which is preliminary data.</text>
</comment>
<evidence type="ECO:0000313" key="2">
    <source>
        <dbReference type="EMBL" id="PWA92786.1"/>
    </source>
</evidence>
<dbReference type="AlphaFoldDB" id="A0A2U1Q455"/>
<gene>
    <name evidence="2" type="ORF">CTI12_AA016050</name>
</gene>
<dbReference type="STRING" id="35608.A0A2U1Q455"/>
<keyword evidence="3" id="KW-1185">Reference proteome</keyword>
<reference evidence="2 3" key="1">
    <citation type="journal article" date="2018" name="Mol. Plant">
        <title>The genome of Artemisia annua provides insight into the evolution of Asteraceae family and artemisinin biosynthesis.</title>
        <authorList>
            <person name="Shen Q."/>
            <person name="Zhang L."/>
            <person name="Liao Z."/>
            <person name="Wang S."/>
            <person name="Yan T."/>
            <person name="Shi P."/>
            <person name="Liu M."/>
            <person name="Fu X."/>
            <person name="Pan Q."/>
            <person name="Wang Y."/>
            <person name="Lv Z."/>
            <person name="Lu X."/>
            <person name="Zhang F."/>
            <person name="Jiang W."/>
            <person name="Ma Y."/>
            <person name="Chen M."/>
            <person name="Hao X."/>
            <person name="Li L."/>
            <person name="Tang Y."/>
            <person name="Lv G."/>
            <person name="Zhou Y."/>
            <person name="Sun X."/>
            <person name="Brodelius P.E."/>
            <person name="Rose J.K.C."/>
            <person name="Tang K."/>
        </authorList>
    </citation>
    <scope>NUCLEOTIDE SEQUENCE [LARGE SCALE GENOMIC DNA]</scope>
    <source>
        <strain evidence="3">cv. Huhao1</strain>
        <tissue evidence="2">Leaf</tissue>
    </source>
</reference>
<comment type="similarity">
    <text evidence="1">Belongs to the ARG7 family.</text>
</comment>
<proteinExistence type="inferred from homology"/>
<sequence>MMKALKLVRMARKWHKEASDSCNERMADKGHFVVYTTDHNRFVIPLRYLNTNIFRELLRMSEDEFGLPTDGPITLLCDSTLMSYLISMFDRGLTNELEKTLLVSVASNRCYLDHGGERVKQPLVYGF</sequence>
<dbReference type="OrthoDB" id="1936278at2759"/>
<evidence type="ECO:0000256" key="1">
    <source>
        <dbReference type="ARBA" id="ARBA00006974"/>
    </source>
</evidence>
<dbReference type="GO" id="GO:0009733">
    <property type="term" value="P:response to auxin"/>
    <property type="evidence" value="ECO:0007669"/>
    <property type="project" value="InterPro"/>
</dbReference>
<dbReference type="InterPro" id="IPR003676">
    <property type="entry name" value="SAUR_fam"/>
</dbReference>